<reference evidence="7 8" key="1">
    <citation type="submission" date="2015-03" db="EMBL/GenBank/DDBJ databases">
        <title>Draft genome of the nematode, Opisthorchis viverrini.</title>
        <authorList>
            <person name="Mitreva M."/>
        </authorList>
    </citation>
    <scope>NUCLEOTIDE SEQUENCE [LARGE SCALE GENOMIC DNA]</scope>
    <source>
        <strain evidence="7">Khon Kaen</strain>
    </source>
</reference>
<accession>A0A1S8X2V6</accession>
<evidence type="ECO:0000256" key="2">
    <source>
        <dbReference type="ARBA" id="ARBA00022679"/>
    </source>
</evidence>
<dbReference type="EMBL" id="KV892330">
    <property type="protein sequence ID" value="OON21007.1"/>
    <property type="molecule type" value="Genomic_DNA"/>
</dbReference>
<feature type="domain" description="E3 ubiquitin-protein ligase CHFR cysteine rich" evidence="6">
    <location>
        <begin position="392"/>
        <end position="530"/>
    </location>
</feature>
<sequence>MGTLEKPERTGLLRATGNAICAVNIETFEQVSAGYRLHLNEDSGVGKRDRQVIKLLKEESELEVLLVLIRSESTMVILVNAETLHKKSPFRSPTFPRALTGDVQLQNCLSCHACCSHSGPNQMKLCPSIGCGYSPYSRGSTLNRCVMTSRYRIIFLLAKTHGECYGQLVVKRFITLVVNVSCLALEKVNDFNFLEFHQITMSVSYIRLSRNYTVSSCSILMGQCGSVTQGFSVWLISEQGTLLNGSRLLKNDQAKLSSGDSFHLSVDAADSSPNVGFILELMGNVNLVESETTSSPRLRIKKPPPAASSILTSSVLTDSGVENCLTCVGDIFLSPHCFQPSALSPQLLYIMLVTMETGQKHLSCGKCRQPATGYGKNHQLNQLTELYLKQNPGMAHETCACCGAIIPKYQRDSLEENKVECEGCGRSYCNLIAPSGCSACMNDCLTPISRLAEVDELPLDVLLGNHSETRILKDYLSERAISNTQFRARCLNYLDANMFPGRVATLNTLVCRDCGARCLSHMVYQCRAAIPSSEFPEAVNSRPNCYYGRFCRTQRTNAMHAVRYNHVCEQTRF</sequence>
<organism evidence="7 8">
    <name type="scientific">Opisthorchis viverrini</name>
    <name type="common">Southeast Asian liver fluke</name>
    <dbReference type="NCBI Taxonomy" id="6198"/>
    <lineage>
        <taxon>Eukaryota</taxon>
        <taxon>Metazoa</taxon>
        <taxon>Spiralia</taxon>
        <taxon>Lophotrochozoa</taxon>
        <taxon>Platyhelminthes</taxon>
        <taxon>Trematoda</taxon>
        <taxon>Digenea</taxon>
        <taxon>Opisthorchiida</taxon>
        <taxon>Opisthorchiata</taxon>
        <taxon>Opisthorchiidae</taxon>
        <taxon>Opisthorchis</taxon>
    </lineage>
</organism>
<evidence type="ECO:0000313" key="7">
    <source>
        <dbReference type="EMBL" id="OON21007.1"/>
    </source>
</evidence>
<dbReference type="InterPro" id="IPR052256">
    <property type="entry name" value="E3_ubiquitin-ligase_CHFR"/>
</dbReference>
<dbReference type="AlphaFoldDB" id="A0A1S8X2V6"/>
<dbReference type="GO" id="GO:0006511">
    <property type="term" value="P:ubiquitin-dependent protein catabolic process"/>
    <property type="evidence" value="ECO:0007669"/>
    <property type="project" value="TreeGrafter"/>
</dbReference>
<dbReference type="Proteomes" id="UP000243686">
    <property type="component" value="Unassembled WGS sequence"/>
</dbReference>
<evidence type="ECO:0000256" key="5">
    <source>
        <dbReference type="ARBA" id="ARBA00023306"/>
    </source>
</evidence>
<gene>
    <name evidence="7" type="ORF">X801_03101</name>
</gene>
<dbReference type="InterPro" id="IPR040909">
    <property type="entry name" value="CHFR_Znf-CRD"/>
</dbReference>
<protein>
    <recommendedName>
        <fullName evidence="6">E3 ubiquitin-protein ligase CHFR cysteine rich domain-containing protein</fullName>
    </recommendedName>
</protein>
<comment type="subcellular location">
    <subcellularLocation>
        <location evidence="1">Nucleus</location>
    </subcellularLocation>
</comment>
<keyword evidence="8" id="KW-1185">Reference proteome</keyword>
<keyword evidence="3" id="KW-0833">Ubl conjugation pathway</keyword>
<evidence type="ECO:0000256" key="3">
    <source>
        <dbReference type="ARBA" id="ARBA00022786"/>
    </source>
</evidence>
<evidence type="ECO:0000313" key="8">
    <source>
        <dbReference type="Proteomes" id="UP000243686"/>
    </source>
</evidence>
<dbReference type="PANTHER" id="PTHR16079:SF4">
    <property type="entry name" value="E3 UBIQUITIN-PROTEIN LIGASE CHFR"/>
    <property type="match status" value="1"/>
</dbReference>
<dbReference type="GO" id="GO:0016567">
    <property type="term" value="P:protein ubiquitination"/>
    <property type="evidence" value="ECO:0007669"/>
    <property type="project" value="TreeGrafter"/>
</dbReference>
<evidence type="ECO:0000256" key="1">
    <source>
        <dbReference type="ARBA" id="ARBA00004123"/>
    </source>
</evidence>
<keyword evidence="5" id="KW-0131">Cell cycle</keyword>
<evidence type="ECO:0000259" key="6">
    <source>
        <dbReference type="Pfam" id="PF17979"/>
    </source>
</evidence>
<dbReference type="GO" id="GO:0004842">
    <property type="term" value="F:ubiquitin-protein transferase activity"/>
    <property type="evidence" value="ECO:0007669"/>
    <property type="project" value="TreeGrafter"/>
</dbReference>
<keyword evidence="2" id="KW-0808">Transferase</keyword>
<name>A0A1S8X2V6_OPIVI</name>
<proteinExistence type="predicted"/>
<keyword evidence="4" id="KW-0539">Nucleus</keyword>
<dbReference type="Pfam" id="PF17979">
    <property type="entry name" value="zf-CRD"/>
    <property type="match status" value="1"/>
</dbReference>
<evidence type="ECO:0000256" key="4">
    <source>
        <dbReference type="ARBA" id="ARBA00023242"/>
    </source>
</evidence>
<dbReference type="PANTHER" id="PTHR16079">
    <property type="entry name" value="UBIQUITIN LIGASE PROTEIN CHFR"/>
    <property type="match status" value="1"/>
</dbReference>
<dbReference type="GO" id="GO:0005634">
    <property type="term" value="C:nucleus"/>
    <property type="evidence" value="ECO:0007669"/>
    <property type="project" value="UniProtKB-SubCell"/>
</dbReference>